<accession>A0ABV4J8D1</accession>
<dbReference type="RefSeq" id="WP_371244575.1">
    <property type="nucleotide sequence ID" value="NZ_JAHWZY010000070.1"/>
</dbReference>
<evidence type="ECO:0000313" key="1">
    <source>
        <dbReference type="EMBL" id="MEZ3183139.1"/>
    </source>
</evidence>
<protein>
    <submittedName>
        <fullName evidence="1">Uncharacterized protein</fullName>
    </submittedName>
</protein>
<gene>
    <name evidence="1" type="ORF">KYY02_32110</name>
</gene>
<comment type="caution">
    <text evidence="1">The sequence shown here is derived from an EMBL/GenBank/DDBJ whole genome shotgun (WGS) entry which is preliminary data.</text>
</comment>
<evidence type="ECO:0000313" key="2">
    <source>
        <dbReference type="Proteomes" id="UP001567537"/>
    </source>
</evidence>
<sequence length="115" mass="12900">MSYDLAIWVGDAPSSDREAEKCHKRLYDEYLEDGEFSPVAAEIVDLISVLTDRWPDVDAGDDTPWASTPVRAGASGPYLYIGLGWESAERVSPLIAEEAHRLGLNCFDPQMRRLW</sequence>
<keyword evidence="2" id="KW-1185">Reference proteome</keyword>
<dbReference type="Proteomes" id="UP001567537">
    <property type="component" value="Unassembled WGS sequence"/>
</dbReference>
<dbReference type="EMBL" id="JAHWZY010000070">
    <property type="protein sequence ID" value="MEZ3183139.1"/>
    <property type="molecule type" value="Genomic_DNA"/>
</dbReference>
<organism evidence="1 2">
    <name type="scientific">Streptomyces pimonensis</name>
    <dbReference type="NCBI Taxonomy" id="2860288"/>
    <lineage>
        <taxon>Bacteria</taxon>
        <taxon>Bacillati</taxon>
        <taxon>Actinomycetota</taxon>
        <taxon>Actinomycetes</taxon>
        <taxon>Kitasatosporales</taxon>
        <taxon>Streptomycetaceae</taxon>
        <taxon>Streptomyces</taxon>
    </lineage>
</organism>
<proteinExistence type="predicted"/>
<name>A0ABV4J8D1_9ACTN</name>
<reference evidence="1 2" key="1">
    <citation type="journal article" date="2021" name="Res Sq">
        <title>Streptomyces Pimoensis sp. nov., Isolated From the Taklimakan Desert in Xinjiang, China.</title>
        <authorList>
            <person name="Zhang P."/>
            <person name="Luo X."/>
            <person name="Luo X."/>
            <person name="Liu Z."/>
            <person name="Xia Z."/>
            <person name="Wan C."/>
            <person name="zhang L."/>
        </authorList>
    </citation>
    <scope>NUCLEOTIDE SEQUENCE [LARGE SCALE GENOMIC DNA]</scope>
    <source>
        <strain evidence="1 2">TRM75549</strain>
    </source>
</reference>